<evidence type="ECO:0000259" key="6">
    <source>
        <dbReference type="Pfam" id="PF13847"/>
    </source>
</evidence>
<organism evidence="7 8">
    <name type="scientific">Vagococcus intermedius</name>
    <dbReference type="NCBI Taxonomy" id="2991418"/>
    <lineage>
        <taxon>Bacteria</taxon>
        <taxon>Bacillati</taxon>
        <taxon>Bacillota</taxon>
        <taxon>Bacilli</taxon>
        <taxon>Lactobacillales</taxon>
        <taxon>Enterococcaceae</taxon>
        <taxon>Vagococcus</taxon>
    </lineage>
</organism>
<dbReference type="InterPro" id="IPR025714">
    <property type="entry name" value="Methyltranfer_dom"/>
</dbReference>
<feature type="domain" description="Methyltransferase" evidence="6">
    <location>
        <begin position="32"/>
        <end position="91"/>
    </location>
</feature>
<evidence type="ECO:0000256" key="5">
    <source>
        <dbReference type="ARBA" id="ARBA00022691"/>
    </source>
</evidence>
<comment type="pathway">
    <text evidence="1">Cofactor biosynthesis; adenosylcobalamin biosynthesis.</text>
</comment>
<keyword evidence="8" id="KW-1185">Reference proteome</keyword>
<evidence type="ECO:0000256" key="2">
    <source>
        <dbReference type="ARBA" id="ARBA00022573"/>
    </source>
</evidence>
<gene>
    <name evidence="7" type="ORF">OL234_07045</name>
</gene>
<dbReference type="Proteomes" id="UP001179647">
    <property type="component" value="Chromosome"/>
</dbReference>
<dbReference type="InterPro" id="IPR050714">
    <property type="entry name" value="Cobalamin_biosynth_MTase"/>
</dbReference>
<keyword evidence="3" id="KW-0489">Methyltransferase</keyword>
<evidence type="ECO:0000313" key="8">
    <source>
        <dbReference type="Proteomes" id="UP001179647"/>
    </source>
</evidence>
<accession>A0AAF0CTU8</accession>
<evidence type="ECO:0000256" key="3">
    <source>
        <dbReference type="ARBA" id="ARBA00022603"/>
    </source>
</evidence>
<dbReference type="GO" id="GO:0032259">
    <property type="term" value="P:methylation"/>
    <property type="evidence" value="ECO:0007669"/>
    <property type="project" value="UniProtKB-KW"/>
</dbReference>
<dbReference type="CDD" id="cd02440">
    <property type="entry name" value="AdoMet_MTases"/>
    <property type="match status" value="1"/>
</dbReference>
<evidence type="ECO:0000256" key="4">
    <source>
        <dbReference type="ARBA" id="ARBA00022679"/>
    </source>
</evidence>
<dbReference type="GO" id="GO:0009236">
    <property type="term" value="P:cobalamin biosynthetic process"/>
    <property type="evidence" value="ECO:0007669"/>
    <property type="project" value="UniProtKB-KW"/>
</dbReference>
<dbReference type="Pfam" id="PF13847">
    <property type="entry name" value="Methyltransf_31"/>
    <property type="match status" value="1"/>
</dbReference>
<dbReference type="EMBL" id="CP110232">
    <property type="protein sequence ID" value="WEG72739.1"/>
    <property type="molecule type" value="Genomic_DNA"/>
</dbReference>
<protein>
    <submittedName>
        <fullName evidence="7">Decarboxylating cobalt-precorrin-6B (C(15))-methyltransferase</fullName>
    </submittedName>
</protein>
<dbReference type="InterPro" id="IPR029063">
    <property type="entry name" value="SAM-dependent_MTases_sf"/>
</dbReference>
<dbReference type="InterPro" id="IPR014008">
    <property type="entry name" value="Cbl_synth_MTase_CbiT"/>
</dbReference>
<dbReference type="PANTHER" id="PTHR43182:SF1">
    <property type="entry name" value="COBALT-PRECORRIN-7 C(5)-METHYLTRANSFERASE"/>
    <property type="match status" value="1"/>
</dbReference>
<reference evidence="7" key="1">
    <citation type="submission" date="2022-10" db="EMBL/GenBank/DDBJ databases">
        <title>Vagococcus sp. isolated from poultry meat.</title>
        <authorList>
            <person name="Johansson P."/>
            <person name="Bjorkroth J."/>
        </authorList>
    </citation>
    <scope>NUCLEOTIDE SEQUENCE</scope>
    <source>
        <strain evidence="7">STAA11</strain>
    </source>
</reference>
<dbReference type="Gene3D" id="3.40.50.150">
    <property type="entry name" value="Vaccinia Virus protein VP39"/>
    <property type="match status" value="1"/>
</dbReference>
<dbReference type="PANTHER" id="PTHR43182">
    <property type="entry name" value="COBALT-PRECORRIN-6B C(15)-METHYLTRANSFERASE (DECARBOXYLATING)"/>
    <property type="match status" value="1"/>
</dbReference>
<dbReference type="NCBIfam" id="NF006138">
    <property type="entry name" value="PRK08287.1"/>
    <property type="match status" value="1"/>
</dbReference>
<dbReference type="NCBIfam" id="TIGR02469">
    <property type="entry name" value="CbiT"/>
    <property type="match status" value="1"/>
</dbReference>
<evidence type="ECO:0000256" key="1">
    <source>
        <dbReference type="ARBA" id="ARBA00004953"/>
    </source>
</evidence>
<proteinExistence type="predicted"/>
<dbReference type="KEGG" id="vie:OL234_07045"/>
<dbReference type="SUPFAM" id="SSF53335">
    <property type="entry name" value="S-adenosyl-L-methionine-dependent methyltransferases"/>
    <property type="match status" value="1"/>
</dbReference>
<keyword evidence="4" id="KW-0808">Transferase</keyword>
<dbReference type="RefSeq" id="WP_275468541.1">
    <property type="nucleotide sequence ID" value="NZ_CP110232.1"/>
</dbReference>
<keyword evidence="5" id="KW-0949">S-adenosyl-L-methionine</keyword>
<sequence length="183" mass="20123">MRDSEFIRGKVPMTKEEVRAISLSKLNLGTAASLLDVGAGTGSVGLQAAVEYPNLTVFGIEQKEIAVALINENKEQFGLTNYEVALGKAPVELSQQYDRIFIGGSGGNLAEIIQWSYDHLPEKGILVLNFILFENALEAMNVLEESDFKEVEMVQVGVGDWTKLGKGHYFKPQNQTLIISCEK</sequence>
<keyword evidence="2" id="KW-0169">Cobalamin biosynthesis</keyword>
<dbReference type="GO" id="GO:0008276">
    <property type="term" value="F:protein methyltransferase activity"/>
    <property type="evidence" value="ECO:0007669"/>
    <property type="project" value="InterPro"/>
</dbReference>
<name>A0AAF0CTU8_9ENTE</name>
<evidence type="ECO:0000313" key="7">
    <source>
        <dbReference type="EMBL" id="WEG72739.1"/>
    </source>
</evidence>
<dbReference type="AlphaFoldDB" id="A0AAF0CTU8"/>